<evidence type="ECO:0000259" key="2">
    <source>
        <dbReference type="Pfam" id="PF10040"/>
    </source>
</evidence>
<reference evidence="3 4" key="1">
    <citation type="submission" date="2017-06" db="EMBL/GenBank/DDBJ databases">
        <title>Genome Sequencing of the methanotroph Methylovulum psychrotolerants str. HV10-M2 isolated from a high-altitude environment.</title>
        <authorList>
            <person name="Mateos-Rivera A."/>
        </authorList>
    </citation>
    <scope>NUCLEOTIDE SEQUENCE [LARGE SCALE GENOMIC DNA]</scope>
    <source>
        <strain evidence="3 4">HV10_M2</strain>
    </source>
</reference>
<dbReference type="Gene3D" id="3.30.70.1900">
    <property type="match status" value="1"/>
</dbReference>
<name>A0A1Z4BYK2_9GAMM</name>
<feature type="transmembrane region" description="Helical" evidence="1">
    <location>
        <begin position="101"/>
        <end position="123"/>
    </location>
</feature>
<dbReference type="EMBL" id="CP022129">
    <property type="protein sequence ID" value="ASF46384.1"/>
    <property type="molecule type" value="Genomic_DNA"/>
</dbReference>
<dbReference type="OrthoDB" id="9787241at2"/>
<protein>
    <submittedName>
        <fullName evidence="3">CRISPR-associated protein Cas6</fullName>
    </submittedName>
</protein>
<dbReference type="RefSeq" id="WP_088619256.1">
    <property type="nucleotide sequence ID" value="NZ_CP022129.1"/>
</dbReference>
<dbReference type="AlphaFoldDB" id="A0A1Z4BYK2"/>
<sequence length="307" mass="34652">MTGLSFHRYQFNFTLDTPLHLDFYAGSLLRGVFGHALRKVSCMTKLNVCAECPLYRTCPYPTVFESPPPLHHNLQKFSQIPNPYLLEPPALGHKAYKAGEALSFSMVLIGPAIAQLPLIIFAWQQAFAQGVGKYQSTARLKAVSVVDTQNRHHLVYDPQTQPSMQAHAPVHIPALAGQETLALAFLTPLHIQKQGKVLADNMTAKDFLMALIRRHYLLHEFYGNNYQAPPFSALAAHAETIRSQTAFHWCHWQRYSNRQQQKMRFDGVLGQISLSGDLRPFLPMLQAGQWLHIGNKTTFGMGRYQIS</sequence>
<dbReference type="KEGG" id="mpsy:CEK71_10030"/>
<dbReference type="InterPro" id="IPR019267">
    <property type="entry name" value="CRISPR-assoc_Cas6_C"/>
</dbReference>
<dbReference type="Pfam" id="PF10040">
    <property type="entry name" value="CRISPR_Cas6"/>
    <property type="match status" value="1"/>
</dbReference>
<organism evidence="3 4">
    <name type="scientific">Methylovulum psychrotolerans</name>
    <dbReference type="NCBI Taxonomy" id="1704499"/>
    <lineage>
        <taxon>Bacteria</taxon>
        <taxon>Pseudomonadati</taxon>
        <taxon>Pseudomonadota</taxon>
        <taxon>Gammaproteobacteria</taxon>
        <taxon>Methylococcales</taxon>
        <taxon>Methylococcaceae</taxon>
        <taxon>Methylovulum</taxon>
    </lineage>
</organism>
<feature type="domain" description="CRISPR-associated protein Cas6 C-terminal" evidence="2">
    <location>
        <begin position="183"/>
        <end position="304"/>
    </location>
</feature>
<gene>
    <name evidence="3" type="ORF">CEK71_10030</name>
</gene>
<proteinExistence type="predicted"/>
<keyword evidence="1" id="KW-0812">Transmembrane</keyword>
<keyword evidence="1" id="KW-1133">Transmembrane helix</keyword>
<evidence type="ECO:0000313" key="3">
    <source>
        <dbReference type="EMBL" id="ASF46384.1"/>
    </source>
</evidence>
<keyword evidence="1" id="KW-0472">Membrane</keyword>
<evidence type="ECO:0000256" key="1">
    <source>
        <dbReference type="SAM" id="Phobius"/>
    </source>
</evidence>
<accession>A0A1Z4BYK2</accession>
<keyword evidence="4" id="KW-1185">Reference proteome</keyword>
<dbReference type="Proteomes" id="UP000197019">
    <property type="component" value="Chromosome"/>
</dbReference>
<evidence type="ECO:0000313" key="4">
    <source>
        <dbReference type="Proteomes" id="UP000197019"/>
    </source>
</evidence>